<gene>
    <name evidence="1" type="ORF">RF11_04962</name>
</gene>
<name>A0A0C2J9N2_THEKT</name>
<evidence type="ECO:0000313" key="2">
    <source>
        <dbReference type="Proteomes" id="UP000031668"/>
    </source>
</evidence>
<dbReference type="AlphaFoldDB" id="A0A0C2J9N2"/>
<protein>
    <recommendedName>
        <fullName evidence="3">Sortilin N-terminal domain-containing protein</fullName>
    </recommendedName>
</protein>
<evidence type="ECO:0008006" key="3">
    <source>
        <dbReference type="Google" id="ProtNLM"/>
    </source>
</evidence>
<comment type="caution">
    <text evidence="1">The sequence shown here is derived from an EMBL/GenBank/DDBJ whole genome shotgun (WGS) entry which is preliminary data.</text>
</comment>
<proteinExistence type="predicted"/>
<organism evidence="1 2">
    <name type="scientific">Thelohanellus kitauei</name>
    <name type="common">Myxosporean</name>
    <dbReference type="NCBI Taxonomy" id="669202"/>
    <lineage>
        <taxon>Eukaryota</taxon>
        <taxon>Metazoa</taxon>
        <taxon>Cnidaria</taxon>
        <taxon>Myxozoa</taxon>
        <taxon>Myxosporea</taxon>
        <taxon>Bivalvulida</taxon>
        <taxon>Platysporina</taxon>
        <taxon>Myxobolidae</taxon>
        <taxon>Thelohanellus</taxon>
    </lineage>
</organism>
<accession>A0A0C2J9N2</accession>
<dbReference type="EMBL" id="JWZT01003690">
    <property type="protein sequence ID" value="KII65863.1"/>
    <property type="molecule type" value="Genomic_DNA"/>
</dbReference>
<sequence>MISEYEDIAIFYQIRNELFLLEYENVIDLNNTLNEDDQIIPIICDLFIYDPTIDKCPFILNPHIPCVIYANCQTGVNQTSTYVSLDNGKTFQPLELEGEFSKYFNNTGRIELDFDCRKILTKNYFPDISIVRFNGTFYQNNYTTRHIFVSFNEGKS</sequence>
<evidence type="ECO:0000313" key="1">
    <source>
        <dbReference type="EMBL" id="KII65863.1"/>
    </source>
</evidence>
<reference evidence="1 2" key="1">
    <citation type="journal article" date="2014" name="Genome Biol. Evol.">
        <title>The genome of the myxosporean Thelohanellus kitauei shows adaptations to nutrient acquisition within its fish host.</title>
        <authorList>
            <person name="Yang Y."/>
            <person name="Xiong J."/>
            <person name="Zhou Z."/>
            <person name="Huo F."/>
            <person name="Miao W."/>
            <person name="Ran C."/>
            <person name="Liu Y."/>
            <person name="Zhang J."/>
            <person name="Feng J."/>
            <person name="Wang M."/>
            <person name="Wang M."/>
            <person name="Wang L."/>
            <person name="Yao B."/>
        </authorList>
    </citation>
    <scope>NUCLEOTIDE SEQUENCE [LARGE SCALE GENOMIC DNA]</scope>
    <source>
        <strain evidence="1">Wuqing</strain>
    </source>
</reference>
<dbReference type="Proteomes" id="UP000031668">
    <property type="component" value="Unassembled WGS sequence"/>
</dbReference>
<keyword evidence="2" id="KW-1185">Reference proteome</keyword>